<protein>
    <submittedName>
        <fullName evidence="1">Uncharacterized protein</fullName>
    </submittedName>
</protein>
<gene>
    <name evidence="1" type="ORF">DERBICUS_186</name>
</gene>
<accession>A0A482IH06</accession>
<keyword evidence="2" id="KW-1185">Reference proteome</keyword>
<organism evidence="1 2">
    <name type="scientific">Erwinia phage Derbicus</name>
    <dbReference type="NCBI Taxonomy" id="2530027"/>
    <lineage>
        <taxon>Viruses</taxon>
        <taxon>Duplodnaviria</taxon>
        <taxon>Heunggongvirae</taxon>
        <taxon>Uroviricota</taxon>
        <taxon>Caudoviricetes</taxon>
        <taxon>Chimalliviridae</taxon>
        <taxon>Derbicusvirus</taxon>
        <taxon>Derbicusvirus derbicus</taxon>
    </lineage>
</organism>
<reference evidence="1 2" key="1">
    <citation type="submission" date="2019-02" db="EMBL/GenBank/DDBJ databases">
        <authorList>
            <person name="Webb C.J."/>
            <person name="Sharma R."/>
            <person name="Berg J.A."/>
            <person name="Payne A.M."/>
            <person name="Fajardo C.P."/>
            <person name="Breakwell D.P."/>
            <person name="Hope S."/>
            <person name="Grose J.H."/>
        </authorList>
    </citation>
    <scope>NUCLEOTIDE SEQUENCE [LARGE SCALE GENOMIC DNA]</scope>
</reference>
<dbReference type="EMBL" id="MK514282">
    <property type="protein sequence ID" value="QBP07612.1"/>
    <property type="molecule type" value="Genomic_DNA"/>
</dbReference>
<sequence>MRSSYLSTNVMKTLLDLTRFYNQPDSKEVLALTMPVLVEACRLDVSVETALISSTAITDYDVEAYLNSQHIVVPYNMHVVIAPEHRMVYQTATPVPLFGDALSYDLTAATFFKTGVGMSYRKWALAVWEDNADAITVLAVMDEERLDPEVITVTNVEGRTNACIFTPEMCYVRIDPSKQ</sequence>
<name>A0A482IH06_9CAUD</name>
<dbReference type="Proteomes" id="UP000295398">
    <property type="component" value="Segment"/>
</dbReference>
<evidence type="ECO:0000313" key="2">
    <source>
        <dbReference type="Proteomes" id="UP000295398"/>
    </source>
</evidence>
<evidence type="ECO:0000313" key="1">
    <source>
        <dbReference type="EMBL" id="QBP07612.1"/>
    </source>
</evidence>
<proteinExistence type="predicted"/>